<sequence length="333" mass="35852">MTKMSSGAVLNHFASTLCWLLMLPYSPATMVRAATAPESSVQSDLDGWIPNAAAFDNSSIAWPPLQRNASSHVTTVKSKAQFGRAFHDNRIDTSATFDFDGDHYKASALPFDANGGSPATPAPESVHFHTLLKPAPFGHALTSGSGAASPFGVTASSVLHSYQQHLQSAGSADGGYHYPAPQYLPPPPSSQYLPAPPVHSIEIASEHREPEHYYYIHQQQQQQVHPSVENGTGSHLETNTENRLFVQPGKCSNSIQVGRTRDVEVRTALKSGPIAQKGVCVLMLYAPNQLNKLAISLQAVPGTTNAIPTGTWLETNIKVYSLQAGDIQPIYTK</sequence>
<feature type="signal peptide" evidence="1">
    <location>
        <begin position="1"/>
        <end position="33"/>
    </location>
</feature>
<gene>
    <name evidence="2" type="ORF">V9T40_011701</name>
</gene>
<accession>A0AAN9XZS3</accession>
<reference evidence="2 3" key="1">
    <citation type="submission" date="2024-03" db="EMBL/GenBank/DDBJ databases">
        <title>Adaptation during the transition from Ophiocordyceps entomopathogen to insect associate is accompanied by gene loss and intensified selection.</title>
        <authorList>
            <person name="Ward C.M."/>
            <person name="Onetto C.A."/>
            <person name="Borneman A.R."/>
        </authorList>
    </citation>
    <scope>NUCLEOTIDE SEQUENCE [LARGE SCALE GENOMIC DNA]</scope>
    <source>
        <strain evidence="2">AWRI1</strain>
        <tissue evidence="2">Single Adult Female</tissue>
    </source>
</reference>
<protein>
    <submittedName>
        <fullName evidence="2">Uncharacterized protein</fullName>
    </submittedName>
</protein>
<dbReference type="EMBL" id="JBBCAQ010000037">
    <property type="protein sequence ID" value="KAK7574510.1"/>
    <property type="molecule type" value="Genomic_DNA"/>
</dbReference>
<evidence type="ECO:0000313" key="2">
    <source>
        <dbReference type="EMBL" id="KAK7574510.1"/>
    </source>
</evidence>
<dbReference type="Proteomes" id="UP001367676">
    <property type="component" value="Unassembled WGS sequence"/>
</dbReference>
<evidence type="ECO:0000313" key="3">
    <source>
        <dbReference type="Proteomes" id="UP001367676"/>
    </source>
</evidence>
<comment type="caution">
    <text evidence="2">The sequence shown here is derived from an EMBL/GenBank/DDBJ whole genome shotgun (WGS) entry which is preliminary data.</text>
</comment>
<keyword evidence="3" id="KW-1185">Reference proteome</keyword>
<keyword evidence="1" id="KW-0732">Signal</keyword>
<evidence type="ECO:0000256" key="1">
    <source>
        <dbReference type="SAM" id="SignalP"/>
    </source>
</evidence>
<feature type="chain" id="PRO_5042917393" evidence="1">
    <location>
        <begin position="34"/>
        <end position="333"/>
    </location>
</feature>
<proteinExistence type="predicted"/>
<name>A0AAN9XZS3_9HEMI</name>
<organism evidence="2 3">
    <name type="scientific">Parthenolecanium corni</name>
    <dbReference type="NCBI Taxonomy" id="536013"/>
    <lineage>
        <taxon>Eukaryota</taxon>
        <taxon>Metazoa</taxon>
        <taxon>Ecdysozoa</taxon>
        <taxon>Arthropoda</taxon>
        <taxon>Hexapoda</taxon>
        <taxon>Insecta</taxon>
        <taxon>Pterygota</taxon>
        <taxon>Neoptera</taxon>
        <taxon>Paraneoptera</taxon>
        <taxon>Hemiptera</taxon>
        <taxon>Sternorrhyncha</taxon>
        <taxon>Coccoidea</taxon>
        <taxon>Coccidae</taxon>
        <taxon>Parthenolecanium</taxon>
    </lineage>
</organism>
<dbReference type="AlphaFoldDB" id="A0AAN9XZS3"/>